<evidence type="ECO:0000256" key="7">
    <source>
        <dbReference type="ARBA" id="ARBA00022927"/>
    </source>
</evidence>
<organism evidence="16 17">
    <name type="scientific">Thorsellia anophelis DSM 18579</name>
    <dbReference type="NCBI Taxonomy" id="1123402"/>
    <lineage>
        <taxon>Bacteria</taxon>
        <taxon>Pseudomonadati</taxon>
        <taxon>Pseudomonadota</taxon>
        <taxon>Gammaproteobacteria</taxon>
        <taxon>Enterobacterales</taxon>
        <taxon>Thorselliaceae</taxon>
        <taxon>Thorsellia</taxon>
    </lineage>
</organism>
<evidence type="ECO:0000313" key="17">
    <source>
        <dbReference type="Proteomes" id="UP000242642"/>
    </source>
</evidence>
<dbReference type="EMBL" id="FOHV01000009">
    <property type="protein sequence ID" value="SET13023.1"/>
    <property type="molecule type" value="Genomic_DNA"/>
</dbReference>
<feature type="domain" description="Membrane insertase YidC N-terminal" evidence="15">
    <location>
        <begin position="55"/>
        <end position="335"/>
    </location>
</feature>
<feature type="domain" description="Membrane insertase YidC/Oxa/ALB C-terminal" evidence="14">
    <location>
        <begin position="346"/>
        <end position="525"/>
    </location>
</feature>
<protein>
    <recommendedName>
        <fullName evidence="3 13">Membrane protein insertase YidC</fullName>
    </recommendedName>
    <alternativeName>
        <fullName evidence="12 13">Foldase YidC</fullName>
    </alternativeName>
    <alternativeName>
        <fullName evidence="11 13">Membrane integrase YidC</fullName>
    </alternativeName>
    <alternativeName>
        <fullName evidence="13">Membrane protein YidC</fullName>
    </alternativeName>
</protein>
<gene>
    <name evidence="13" type="primary">yidC</name>
    <name evidence="16" type="ORF">SAMN02583745_01449</name>
</gene>
<dbReference type="Proteomes" id="UP000242642">
    <property type="component" value="Unassembled WGS sequence"/>
</dbReference>
<dbReference type="NCBIfam" id="TIGR03593">
    <property type="entry name" value="yidC_nterm"/>
    <property type="match status" value="1"/>
</dbReference>
<evidence type="ECO:0000256" key="5">
    <source>
        <dbReference type="ARBA" id="ARBA00022475"/>
    </source>
</evidence>
<dbReference type="PRINTS" id="PR01900">
    <property type="entry name" value="YIDCPROTEIN"/>
</dbReference>
<evidence type="ECO:0000256" key="12">
    <source>
        <dbReference type="ARBA" id="ARBA00033342"/>
    </source>
</evidence>
<dbReference type="Gene3D" id="2.70.98.90">
    <property type="match status" value="1"/>
</dbReference>
<evidence type="ECO:0000256" key="3">
    <source>
        <dbReference type="ARBA" id="ARBA00015325"/>
    </source>
</evidence>
<keyword evidence="8 13" id="KW-1133">Transmembrane helix</keyword>
<dbReference type="InterPro" id="IPR038221">
    <property type="entry name" value="YidC_periplasmic_sf"/>
</dbReference>
<dbReference type="CDD" id="cd20070">
    <property type="entry name" value="5TM_YidC_Alb3"/>
    <property type="match status" value="1"/>
</dbReference>
<dbReference type="PANTHER" id="PTHR12428">
    <property type="entry name" value="OXA1"/>
    <property type="match status" value="1"/>
</dbReference>
<dbReference type="InterPro" id="IPR028053">
    <property type="entry name" value="Membr_insert_YidC_N"/>
</dbReference>
<evidence type="ECO:0000256" key="4">
    <source>
        <dbReference type="ARBA" id="ARBA00022448"/>
    </source>
</evidence>
<evidence type="ECO:0000313" key="16">
    <source>
        <dbReference type="EMBL" id="SET13023.1"/>
    </source>
</evidence>
<feature type="transmembrane region" description="Helical" evidence="13">
    <location>
        <begin position="456"/>
        <end position="474"/>
    </location>
</feature>
<feature type="transmembrane region" description="Helical" evidence="13">
    <location>
        <begin position="486"/>
        <end position="511"/>
    </location>
</feature>
<dbReference type="CDD" id="cd19961">
    <property type="entry name" value="EcYidC-like_peri"/>
    <property type="match status" value="1"/>
</dbReference>
<dbReference type="HAMAP" id="MF_01810">
    <property type="entry name" value="YidC_type1"/>
    <property type="match status" value="1"/>
</dbReference>
<keyword evidence="9 13" id="KW-0472">Membrane</keyword>
<comment type="function">
    <text evidence="13">Required for the insertion and/or proper folding and/or complex formation of integral membrane proteins into the membrane. Involved in integration of membrane proteins that insert both dependently and independently of the Sec translocase complex, as well as at least some lipoproteins. Aids folding of multispanning membrane proteins.</text>
</comment>
<dbReference type="STRING" id="1123402.SAMN02583745_01449"/>
<dbReference type="AlphaFoldDB" id="A0A1I0C105"/>
<reference evidence="17" key="1">
    <citation type="submission" date="2016-10" db="EMBL/GenBank/DDBJ databases">
        <authorList>
            <person name="Varghese N."/>
            <person name="Submissions S."/>
        </authorList>
    </citation>
    <scope>NUCLEOTIDE SEQUENCE [LARGE SCALE GENOMIC DNA]</scope>
    <source>
        <strain evidence="17">DSM 18579</strain>
    </source>
</reference>
<proteinExistence type="inferred from homology"/>
<dbReference type="RefSeq" id="WP_093319130.1">
    <property type="nucleotide sequence ID" value="NZ_FOHV01000009.1"/>
</dbReference>
<keyword evidence="7 13" id="KW-0653">Protein transport</keyword>
<name>A0A1I0C105_9GAMM</name>
<evidence type="ECO:0000256" key="6">
    <source>
        <dbReference type="ARBA" id="ARBA00022692"/>
    </source>
</evidence>
<keyword evidence="10 13" id="KW-0143">Chaperone</keyword>
<evidence type="ECO:0000256" key="2">
    <source>
        <dbReference type="ARBA" id="ARBA00010527"/>
    </source>
</evidence>
<dbReference type="PANTHER" id="PTHR12428:SF65">
    <property type="entry name" value="CYTOCHROME C OXIDASE ASSEMBLY PROTEIN COX18, MITOCHONDRIAL"/>
    <property type="match status" value="1"/>
</dbReference>
<dbReference type="GO" id="GO:0015031">
    <property type="term" value="P:protein transport"/>
    <property type="evidence" value="ECO:0007669"/>
    <property type="project" value="UniProtKB-KW"/>
</dbReference>
<evidence type="ECO:0000256" key="10">
    <source>
        <dbReference type="ARBA" id="ARBA00023186"/>
    </source>
</evidence>
<dbReference type="NCBIfam" id="TIGR03592">
    <property type="entry name" value="yidC_oxa1_cterm"/>
    <property type="match status" value="1"/>
</dbReference>
<dbReference type="InterPro" id="IPR001708">
    <property type="entry name" value="YidC/ALB3/OXA1/COX18"/>
</dbReference>
<dbReference type="InterPro" id="IPR028055">
    <property type="entry name" value="YidC/Oxa/ALB_C"/>
</dbReference>
<dbReference type="NCBIfam" id="NF002352">
    <property type="entry name" value="PRK01318.1-3"/>
    <property type="match status" value="1"/>
</dbReference>
<keyword evidence="17" id="KW-1185">Reference proteome</keyword>
<comment type="caution">
    <text evidence="13">Lacks conserved residue(s) required for the propagation of feature annotation.</text>
</comment>
<evidence type="ECO:0000259" key="14">
    <source>
        <dbReference type="Pfam" id="PF02096"/>
    </source>
</evidence>
<evidence type="ECO:0000256" key="9">
    <source>
        <dbReference type="ARBA" id="ARBA00023136"/>
    </source>
</evidence>
<dbReference type="InterPro" id="IPR019998">
    <property type="entry name" value="Membr_insert_YidC"/>
</dbReference>
<dbReference type="GO" id="GO:0032977">
    <property type="term" value="F:membrane insertase activity"/>
    <property type="evidence" value="ECO:0007669"/>
    <property type="project" value="InterPro"/>
</dbReference>
<evidence type="ECO:0000256" key="11">
    <source>
        <dbReference type="ARBA" id="ARBA00033245"/>
    </source>
</evidence>
<dbReference type="PRINTS" id="PR00701">
    <property type="entry name" value="60KDINNERMP"/>
</dbReference>
<dbReference type="OrthoDB" id="9780552at2"/>
<keyword evidence="4 13" id="KW-0813">Transport</keyword>
<evidence type="ECO:0000256" key="8">
    <source>
        <dbReference type="ARBA" id="ARBA00022989"/>
    </source>
</evidence>
<comment type="subcellular location">
    <subcellularLocation>
        <location evidence="1">Cell inner membrane</location>
        <topology evidence="1">Multi-pass membrane protein</topology>
    </subcellularLocation>
    <subcellularLocation>
        <location evidence="13">Cell membrane</location>
        <topology evidence="13">Multi-pass membrane protein</topology>
    </subcellularLocation>
</comment>
<evidence type="ECO:0000256" key="1">
    <source>
        <dbReference type="ARBA" id="ARBA00004429"/>
    </source>
</evidence>
<keyword evidence="5 13" id="KW-1003">Cell membrane</keyword>
<dbReference type="GO" id="GO:0005886">
    <property type="term" value="C:plasma membrane"/>
    <property type="evidence" value="ECO:0007669"/>
    <property type="project" value="UniProtKB-SubCell"/>
</dbReference>
<feature type="transmembrane region" description="Helical" evidence="13">
    <location>
        <begin position="338"/>
        <end position="357"/>
    </location>
</feature>
<sequence length="540" mass="61527">MEQQRNLFLIAFLVVTFLVWKAWTDDEAKALNQAAIVTSAPADPLLAAKTDGKLITVTTDVLRLTINTSGGDIVQASLLNYPEALHSDTPFNLLTTLPGYTYHAQSGLTGPDAIDTNKGRAQFEVAQSSFDLKEGQDTLVVPMTFRNTNGAEFTKTFTFKRGQYVINVDYLVDNTTTTPLNLKLYGQLQQSISLPAGREGESDNFALHTYRGAAYSTVDDKYKKYGFGDIEDAKLNIETQGGWIAMLQQYFATAWIPSETDRNTFSTYFNRDTGIASINFVGTPVEISPGQSHTFSSKLWVGPELQEEMALVAKHLDLTVDYGWLWFLSQPLFHLLKFIYGFVGNWGFAIIGITFIVRGVMYPLTRAQYTSMAKMKLLQPRIQEMRERFGDDRTRMSQEMMKLYKEEKVNPLKGCLPVIIQMPIFLSLYYMLMSSVELRHAEFIFWIQDLSARDPYFILPLLMGLTMFFIQKFSPTTVTDPMQQKIMTYMPVIFTVFFLWFPSGLVLYYTVSNLVTIIQQQLIYRGLEKRGLHVREKKVK</sequence>
<accession>A0A1I0C105</accession>
<dbReference type="GO" id="GO:0051205">
    <property type="term" value="P:protein insertion into membrane"/>
    <property type="evidence" value="ECO:0007669"/>
    <property type="project" value="TreeGrafter"/>
</dbReference>
<dbReference type="Pfam" id="PF02096">
    <property type="entry name" value="60KD_IMP"/>
    <property type="match status" value="1"/>
</dbReference>
<dbReference type="InterPro" id="IPR047196">
    <property type="entry name" value="YidC_ALB_C"/>
</dbReference>
<dbReference type="Pfam" id="PF14849">
    <property type="entry name" value="YidC_periplas"/>
    <property type="match status" value="1"/>
</dbReference>
<comment type="subunit">
    <text evidence="13">Interacts with the Sec translocase complex via SecD. Specifically interacts with transmembrane segments of nascent integral membrane proteins during membrane integration.</text>
</comment>
<comment type="similarity">
    <text evidence="2 13">Belongs to the OXA1/ALB3/YidC family. Type 1 subfamily.</text>
</comment>
<keyword evidence="6 13" id="KW-0812">Transmembrane</keyword>
<evidence type="ECO:0000259" key="15">
    <source>
        <dbReference type="Pfam" id="PF14849"/>
    </source>
</evidence>
<dbReference type="NCBIfam" id="NF002351">
    <property type="entry name" value="PRK01318.1-1"/>
    <property type="match status" value="1"/>
</dbReference>
<evidence type="ECO:0000256" key="13">
    <source>
        <dbReference type="HAMAP-Rule" id="MF_01810"/>
    </source>
</evidence>